<dbReference type="Proteomes" id="UP000245678">
    <property type="component" value="Unassembled WGS sequence"/>
</dbReference>
<proteinExistence type="predicted"/>
<evidence type="ECO:0000313" key="1">
    <source>
        <dbReference type="EMBL" id="PWK78733.1"/>
    </source>
</evidence>
<dbReference type="AlphaFoldDB" id="A0A316HEZ0"/>
<keyword evidence="2" id="KW-1185">Reference proteome</keyword>
<accession>A0A316HEZ0</accession>
<evidence type="ECO:0000313" key="2">
    <source>
        <dbReference type="Proteomes" id="UP000245678"/>
    </source>
</evidence>
<organism evidence="1 2">
    <name type="scientific">Mucilaginibacter oryzae</name>
    <dbReference type="NCBI Taxonomy" id="468058"/>
    <lineage>
        <taxon>Bacteria</taxon>
        <taxon>Pseudomonadati</taxon>
        <taxon>Bacteroidota</taxon>
        <taxon>Sphingobacteriia</taxon>
        <taxon>Sphingobacteriales</taxon>
        <taxon>Sphingobacteriaceae</taxon>
        <taxon>Mucilaginibacter</taxon>
    </lineage>
</organism>
<protein>
    <submittedName>
        <fullName evidence="1">Uncharacterized protein</fullName>
    </submittedName>
</protein>
<comment type="caution">
    <text evidence="1">The sequence shown here is derived from an EMBL/GenBank/DDBJ whole genome shotgun (WGS) entry which is preliminary data.</text>
</comment>
<gene>
    <name evidence="1" type="ORF">LX99_01181</name>
</gene>
<dbReference type="EMBL" id="QGHA01000002">
    <property type="protein sequence ID" value="PWK78733.1"/>
    <property type="molecule type" value="Genomic_DNA"/>
</dbReference>
<sequence>MVLFRLLMVLNNYCYEAAKNKSPIALAAWGFKPKPYHKSMSVLGTPTNHCVKLTLNLYFP</sequence>
<name>A0A316HEZ0_9SPHI</name>
<reference evidence="1 2" key="1">
    <citation type="submission" date="2018-05" db="EMBL/GenBank/DDBJ databases">
        <title>Genomic Encyclopedia of Archaeal and Bacterial Type Strains, Phase II (KMG-II): from individual species to whole genera.</title>
        <authorList>
            <person name="Goeker M."/>
        </authorList>
    </citation>
    <scope>NUCLEOTIDE SEQUENCE [LARGE SCALE GENOMIC DNA]</scope>
    <source>
        <strain evidence="1 2">DSM 19975</strain>
    </source>
</reference>